<organism evidence="2 3">
    <name type="scientific">Salvia divinorum</name>
    <name type="common">Maria pastora</name>
    <name type="synonym">Diviner's sage</name>
    <dbReference type="NCBI Taxonomy" id="28513"/>
    <lineage>
        <taxon>Eukaryota</taxon>
        <taxon>Viridiplantae</taxon>
        <taxon>Streptophyta</taxon>
        <taxon>Embryophyta</taxon>
        <taxon>Tracheophyta</taxon>
        <taxon>Spermatophyta</taxon>
        <taxon>Magnoliopsida</taxon>
        <taxon>eudicotyledons</taxon>
        <taxon>Gunneridae</taxon>
        <taxon>Pentapetalae</taxon>
        <taxon>asterids</taxon>
        <taxon>lamiids</taxon>
        <taxon>Lamiales</taxon>
        <taxon>Lamiaceae</taxon>
        <taxon>Nepetoideae</taxon>
        <taxon>Mentheae</taxon>
        <taxon>Salviinae</taxon>
        <taxon>Salvia</taxon>
        <taxon>Salvia subgen. Calosphace</taxon>
    </lineage>
</organism>
<feature type="region of interest" description="Disordered" evidence="1">
    <location>
        <begin position="53"/>
        <end position="82"/>
    </location>
</feature>
<keyword evidence="3" id="KW-1185">Reference proteome</keyword>
<name>A0ABD1FY80_SALDI</name>
<dbReference type="Proteomes" id="UP001567538">
    <property type="component" value="Unassembled WGS sequence"/>
</dbReference>
<accession>A0ABD1FY80</accession>
<reference evidence="2 3" key="1">
    <citation type="submission" date="2024-06" db="EMBL/GenBank/DDBJ databases">
        <title>A chromosome level genome sequence of Diviner's sage (Salvia divinorum).</title>
        <authorList>
            <person name="Ford S.A."/>
            <person name="Ro D.-K."/>
            <person name="Ness R.W."/>
            <person name="Phillips M.A."/>
        </authorList>
    </citation>
    <scope>NUCLEOTIDE SEQUENCE [LARGE SCALE GENOMIC DNA]</scope>
    <source>
        <strain evidence="2">SAF-2024a</strain>
        <tissue evidence="2">Leaf</tissue>
    </source>
</reference>
<evidence type="ECO:0000256" key="1">
    <source>
        <dbReference type="SAM" id="MobiDB-lite"/>
    </source>
</evidence>
<evidence type="ECO:0000313" key="2">
    <source>
        <dbReference type="EMBL" id="KAL1536627.1"/>
    </source>
</evidence>
<gene>
    <name evidence="2" type="ORF">AAHA92_29250</name>
</gene>
<comment type="caution">
    <text evidence="2">The sequence shown here is derived from an EMBL/GenBank/DDBJ whole genome shotgun (WGS) entry which is preliminary data.</text>
</comment>
<evidence type="ECO:0000313" key="3">
    <source>
        <dbReference type="Proteomes" id="UP001567538"/>
    </source>
</evidence>
<sequence>MDKDAAFQNLRRLTAQKRLEMTLAAACFGVRRTPAVFPILARSLRRRYLAWSLPHSSPPSAPAISSSSSHRRRGSSLPTDAASWSEQLLASVASSRETDRS</sequence>
<dbReference type="AlphaFoldDB" id="A0ABD1FY80"/>
<proteinExistence type="predicted"/>
<dbReference type="EMBL" id="JBEAFC010000011">
    <property type="protein sequence ID" value="KAL1536627.1"/>
    <property type="molecule type" value="Genomic_DNA"/>
</dbReference>
<protein>
    <submittedName>
        <fullName evidence="2">Uncharacterized protein</fullName>
    </submittedName>
</protein>